<feature type="transmembrane region" description="Helical" evidence="6">
    <location>
        <begin position="105"/>
        <end position="129"/>
    </location>
</feature>
<dbReference type="GO" id="GO:0005886">
    <property type="term" value="C:plasma membrane"/>
    <property type="evidence" value="ECO:0007669"/>
    <property type="project" value="UniProtKB-SubCell"/>
</dbReference>
<evidence type="ECO:0000256" key="2">
    <source>
        <dbReference type="ARBA" id="ARBA00022475"/>
    </source>
</evidence>
<gene>
    <name evidence="8" type="ORF">GCM10010218_59440</name>
</gene>
<evidence type="ECO:0000256" key="5">
    <source>
        <dbReference type="ARBA" id="ARBA00023136"/>
    </source>
</evidence>
<dbReference type="GO" id="GO:0022857">
    <property type="term" value="F:transmembrane transporter activity"/>
    <property type="evidence" value="ECO:0007669"/>
    <property type="project" value="InterPro"/>
</dbReference>
<keyword evidence="5 6" id="KW-0472">Membrane</keyword>
<evidence type="ECO:0000313" key="8">
    <source>
        <dbReference type="EMBL" id="GHF70210.1"/>
    </source>
</evidence>
<reference evidence="8" key="1">
    <citation type="journal article" date="2014" name="Int. J. Syst. Evol. Microbiol.">
        <title>Complete genome sequence of Corynebacterium casei LMG S-19264T (=DSM 44701T), isolated from a smear-ripened cheese.</title>
        <authorList>
            <consortium name="US DOE Joint Genome Institute (JGI-PGF)"/>
            <person name="Walter F."/>
            <person name="Albersmeier A."/>
            <person name="Kalinowski J."/>
            <person name="Ruckert C."/>
        </authorList>
    </citation>
    <scope>NUCLEOTIDE SEQUENCE</scope>
    <source>
        <strain evidence="8">JCM 4059</strain>
    </source>
</reference>
<dbReference type="InterPro" id="IPR050189">
    <property type="entry name" value="MFS_Efflux_Transporters"/>
</dbReference>
<keyword evidence="9" id="KW-1185">Reference proteome</keyword>
<dbReference type="AlphaFoldDB" id="A0A919EF56"/>
<comment type="subcellular location">
    <subcellularLocation>
        <location evidence="1">Cell membrane</location>
        <topology evidence="1">Multi-pass membrane protein</topology>
    </subcellularLocation>
</comment>
<comment type="caution">
    <text evidence="8">The sequence shown here is derived from an EMBL/GenBank/DDBJ whole genome shotgun (WGS) entry which is preliminary data.</text>
</comment>
<dbReference type="Pfam" id="PF07690">
    <property type="entry name" value="MFS_1"/>
    <property type="match status" value="1"/>
</dbReference>
<name>A0A919EF56_9ACTN</name>
<organism evidence="8 9">
    <name type="scientific">Streptomyces mashuensis</name>
    <dbReference type="NCBI Taxonomy" id="33904"/>
    <lineage>
        <taxon>Bacteria</taxon>
        <taxon>Bacillati</taxon>
        <taxon>Actinomycetota</taxon>
        <taxon>Actinomycetes</taxon>
        <taxon>Kitasatosporales</taxon>
        <taxon>Streptomycetaceae</taxon>
        <taxon>Streptomyces</taxon>
    </lineage>
</organism>
<dbReference type="InterPro" id="IPR020846">
    <property type="entry name" value="MFS_dom"/>
</dbReference>
<dbReference type="InterPro" id="IPR011701">
    <property type="entry name" value="MFS"/>
</dbReference>
<feature type="transmembrane region" description="Helical" evidence="6">
    <location>
        <begin position="336"/>
        <end position="354"/>
    </location>
</feature>
<sequence>MTTTAPTPVATLPAPSLRLLHLAGFVSNFDRFCIAPMLVVIGSRLGAPLATVMPAASGYYLAYGLMQPVWGAAGDRWGRVGVMRVSLTGAALAALASALAPDAPVLIGARALAGGFFAASIAASLTYVGDTVPAATRQRPLSELMTAFALGTAVATAVAGVLAHYLTWRLVFALPGVLAAYLAVALRRLPEPERVPSDSLPAPFRTVLSSPWQWYVMAVAMLEGAVLLGFLTYLAPALEAHGAPTPVAGAVSALYGAGSMAAAQTVRRLVGRWSPAGLIVAGGVQMAVAYLLAGYSQSTGALVVVALLLGGGWSFMHSTIQSWATALSPTARATGVALFGVALYVGSAAAGALAAPAAQAHAYRPLFWVAAVLTVPLTVAAAVGRARCRALEQ</sequence>
<dbReference type="Gene3D" id="1.20.1250.20">
    <property type="entry name" value="MFS general substrate transporter like domains"/>
    <property type="match status" value="1"/>
</dbReference>
<dbReference type="Proteomes" id="UP000638313">
    <property type="component" value="Unassembled WGS sequence"/>
</dbReference>
<feature type="transmembrane region" description="Helical" evidence="6">
    <location>
        <begin position="45"/>
        <end position="65"/>
    </location>
</feature>
<feature type="transmembrane region" description="Helical" evidence="6">
    <location>
        <begin position="214"/>
        <end position="235"/>
    </location>
</feature>
<keyword evidence="3 6" id="KW-0812">Transmembrane</keyword>
<evidence type="ECO:0000256" key="1">
    <source>
        <dbReference type="ARBA" id="ARBA00004651"/>
    </source>
</evidence>
<evidence type="ECO:0000256" key="3">
    <source>
        <dbReference type="ARBA" id="ARBA00022692"/>
    </source>
</evidence>
<reference evidence="8" key="2">
    <citation type="submission" date="2020-09" db="EMBL/GenBank/DDBJ databases">
        <authorList>
            <person name="Sun Q."/>
            <person name="Ohkuma M."/>
        </authorList>
    </citation>
    <scope>NUCLEOTIDE SEQUENCE</scope>
    <source>
        <strain evidence="8">JCM 4059</strain>
    </source>
</reference>
<dbReference type="PROSITE" id="PS50850">
    <property type="entry name" value="MFS"/>
    <property type="match status" value="1"/>
</dbReference>
<dbReference type="SUPFAM" id="SSF103473">
    <property type="entry name" value="MFS general substrate transporter"/>
    <property type="match status" value="1"/>
</dbReference>
<dbReference type="PANTHER" id="PTHR43124">
    <property type="entry name" value="PURINE EFFLUX PUMP PBUE"/>
    <property type="match status" value="1"/>
</dbReference>
<keyword evidence="2" id="KW-1003">Cell membrane</keyword>
<feature type="transmembrane region" description="Helical" evidence="6">
    <location>
        <begin position="366"/>
        <end position="384"/>
    </location>
</feature>
<protein>
    <submittedName>
        <fullName evidence="8">MFS transporter</fullName>
    </submittedName>
</protein>
<feature type="transmembrane region" description="Helical" evidence="6">
    <location>
        <begin position="141"/>
        <end position="162"/>
    </location>
</feature>
<dbReference type="InterPro" id="IPR036259">
    <property type="entry name" value="MFS_trans_sf"/>
</dbReference>
<proteinExistence type="predicted"/>
<evidence type="ECO:0000256" key="4">
    <source>
        <dbReference type="ARBA" id="ARBA00022989"/>
    </source>
</evidence>
<feature type="transmembrane region" description="Helical" evidence="6">
    <location>
        <begin position="77"/>
        <end position="99"/>
    </location>
</feature>
<evidence type="ECO:0000259" key="7">
    <source>
        <dbReference type="PROSITE" id="PS50850"/>
    </source>
</evidence>
<accession>A0A919EF56</accession>
<evidence type="ECO:0000313" key="9">
    <source>
        <dbReference type="Proteomes" id="UP000638313"/>
    </source>
</evidence>
<dbReference type="EMBL" id="BNBD01000019">
    <property type="protein sequence ID" value="GHF70210.1"/>
    <property type="molecule type" value="Genomic_DNA"/>
</dbReference>
<feature type="transmembrane region" description="Helical" evidence="6">
    <location>
        <begin position="299"/>
        <end position="316"/>
    </location>
</feature>
<dbReference type="RefSeq" id="WP_190132865.1">
    <property type="nucleotide sequence ID" value="NZ_BNBD01000019.1"/>
</dbReference>
<evidence type="ECO:0000256" key="6">
    <source>
        <dbReference type="SAM" id="Phobius"/>
    </source>
</evidence>
<dbReference type="PANTHER" id="PTHR43124:SF3">
    <property type="entry name" value="CHLORAMPHENICOL EFFLUX PUMP RV0191"/>
    <property type="match status" value="1"/>
</dbReference>
<feature type="transmembrane region" description="Helical" evidence="6">
    <location>
        <begin position="273"/>
        <end position="293"/>
    </location>
</feature>
<keyword evidence="4 6" id="KW-1133">Transmembrane helix</keyword>
<feature type="domain" description="Major facilitator superfamily (MFS) profile" evidence="7">
    <location>
        <begin position="16"/>
        <end position="389"/>
    </location>
</feature>
<feature type="transmembrane region" description="Helical" evidence="6">
    <location>
        <begin position="168"/>
        <end position="186"/>
    </location>
</feature>